<proteinExistence type="predicted"/>
<protein>
    <submittedName>
        <fullName evidence="4">HTH domain protein</fullName>
    </submittedName>
</protein>
<dbReference type="Gene3D" id="1.10.10.10">
    <property type="entry name" value="Winged helix-like DNA-binding domain superfamily/Winged helix DNA-binding domain"/>
    <property type="match status" value="1"/>
</dbReference>
<reference evidence="5" key="1">
    <citation type="journal article" date="2011" name="Environ. Microbiol.">
        <title>A blueprint of ectoine metabolism from the genome of the industrial producer Halomonas elongata DSM 2581(T).</title>
        <authorList>
            <person name="Schwibbert K."/>
            <person name="Marin-Sanguino A."/>
            <person name="Bagyan I."/>
            <person name="Heidrich G."/>
            <person name="Lentzen G."/>
            <person name="Seitz H."/>
            <person name="Rampp M."/>
            <person name="Schuster S.C."/>
            <person name="Klenk H.P."/>
            <person name="Pfeiffer F."/>
            <person name="Oesterhelt D."/>
            <person name="Kunte H.J."/>
        </authorList>
    </citation>
    <scope>NUCLEOTIDE SEQUENCE [LARGE SCALE GENOMIC DNA]</scope>
    <source>
        <strain evidence="5">ATCC 33173 / DSM 2581 / NBRC 15536 / NCIMB 2198 / 1H9</strain>
    </source>
</reference>
<dbReference type="SUPFAM" id="SSF52540">
    <property type="entry name" value="P-loop containing nucleoside triphosphate hydrolases"/>
    <property type="match status" value="1"/>
</dbReference>
<dbReference type="InterPro" id="IPR016032">
    <property type="entry name" value="Sig_transdc_resp-reg_C-effctor"/>
</dbReference>
<dbReference type="GO" id="GO:0003677">
    <property type="term" value="F:DNA binding"/>
    <property type="evidence" value="ECO:0007669"/>
    <property type="project" value="UniProtKB-UniRule"/>
</dbReference>
<accession>E1V5B0</accession>
<evidence type="ECO:0000313" key="5">
    <source>
        <dbReference type="Proteomes" id="UP000008707"/>
    </source>
</evidence>
<dbReference type="Gene3D" id="3.40.50.300">
    <property type="entry name" value="P-loop containing nucleotide triphosphate hydrolases"/>
    <property type="match status" value="1"/>
</dbReference>
<dbReference type="STRING" id="768066.HELO_3181"/>
<evidence type="ECO:0000259" key="3">
    <source>
        <dbReference type="PROSITE" id="PS51755"/>
    </source>
</evidence>
<name>E1V5B0_HALED</name>
<dbReference type="PROSITE" id="PS51755">
    <property type="entry name" value="OMPR_PHOB"/>
    <property type="match status" value="1"/>
</dbReference>
<feature type="DNA-binding region" description="OmpR/PhoB-type" evidence="2">
    <location>
        <begin position="549"/>
        <end position="647"/>
    </location>
</feature>
<dbReference type="CDD" id="cd00383">
    <property type="entry name" value="trans_reg_C"/>
    <property type="match status" value="1"/>
</dbReference>
<dbReference type="KEGG" id="hel:HELO_3181"/>
<gene>
    <name evidence="4" type="ordered locus">HELO_3181</name>
</gene>
<evidence type="ECO:0000256" key="2">
    <source>
        <dbReference type="PROSITE-ProRule" id="PRU01091"/>
    </source>
</evidence>
<evidence type="ECO:0000256" key="1">
    <source>
        <dbReference type="ARBA" id="ARBA00023125"/>
    </source>
</evidence>
<dbReference type="AlphaFoldDB" id="E1V5B0"/>
<sequence>MAGLERSGPCLAGDLVGRDAEREQLATLLDEAGPKVMWVHGVAGIGKSALLQRFVHDAERCGARCLYLDGREVEPTPEGFLVALGEAAQVGIQASGDLAGILEGRESAPLIVVLDSVEALRLLDTWLRSSLVPRLPEGVRLLFGGRHRPTTGWLVGSRGLEVRVVPLGPLDKGDAQRWLEHLKFSDAQASVLARRLHGHPMAIRMAAATLPARPEFHLPEASLQRVMDELSDLYLADIPDALQRRLLEGACVVRRITEPLLQAMFPETSPADAYARLRRLDVVEALPDGLGLHEMVREALGRSLLARDPQRHGSYRRRAWQALAAQTTGSGRSELWRYTADLLYLVENPVVREAFFPSDRSELVVEPAQPSDADSLREILERHEGPEGIRILWRWWQAMPESFCVVRDAVGQCQGLCCRFDPRQAPAGCLAEDPVSLAWCEALKASPVPEGQRVLFIRRWLGRDDGERPGEVQAACWLALKRDYMEMRPALRRVYLVLADLSPYAAVAETLGFQPLPQCGVSLDGRKYTTAVLDFGPRSVDGWLAWLAAMELGVTGESPWLDRQAHELILQDRRIALTPLEFGVLAYLVDREGEAVTRERLLSDVWGSRYTGFSNKVDAVVVGLRRKLGEDASCIETVAGVGYRYRRIDHPGDG</sequence>
<dbReference type="SUPFAM" id="SSF46894">
    <property type="entry name" value="C-terminal effector domain of the bipartite response regulators"/>
    <property type="match status" value="1"/>
</dbReference>
<dbReference type="SMART" id="SM00862">
    <property type="entry name" value="Trans_reg_C"/>
    <property type="match status" value="1"/>
</dbReference>
<dbReference type="eggNOG" id="COG2909">
    <property type="taxonomic scope" value="Bacteria"/>
</dbReference>
<organism evidence="4 5">
    <name type="scientific">Halomonas elongata (strain ATCC 33173 / DSM 2581 / NBRC 15536 / NCIMB 2198 / 1H9)</name>
    <dbReference type="NCBI Taxonomy" id="768066"/>
    <lineage>
        <taxon>Bacteria</taxon>
        <taxon>Pseudomonadati</taxon>
        <taxon>Pseudomonadota</taxon>
        <taxon>Gammaproteobacteria</taxon>
        <taxon>Oceanospirillales</taxon>
        <taxon>Halomonadaceae</taxon>
        <taxon>Halomonas</taxon>
    </lineage>
</organism>
<evidence type="ECO:0000313" key="4">
    <source>
        <dbReference type="EMBL" id="CBV43065.1"/>
    </source>
</evidence>
<feature type="domain" description="OmpR/PhoB-type" evidence="3">
    <location>
        <begin position="549"/>
        <end position="647"/>
    </location>
</feature>
<keyword evidence="1 2" id="KW-0238">DNA-binding</keyword>
<dbReference type="HOGENOM" id="CLU_025133_0_0_6"/>
<dbReference type="InterPro" id="IPR036388">
    <property type="entry name" value="WH-like_DNA-bd_sf"/>
</dbReference>
<dbReference type="Pfam" id="PF13191">
    <property type="entry name" value="AAA_16"/>
    <property type="match status" value="1"/>
</dbReference>
<dbReference type="GO" id="GO:0006355">
    <property type="term" value="P:regulation of DNA-templated transcription"/>
    <property type="evidence" value="ECO:0007669"/>
    <property type="project" value="InterPro"/>
</dbReference>
<dbReference type="InterPro" id="IPR027417">
    <property type="entry name" value="P-loop_NTPase"/>
</dbReference>
<dbReference type="InterPro" id="IPR001867">
    <property type="entry name" value="OmpR/PhoB-type_DNA-bd"/>
</dbReference>
<dbReference type="eggNOG" id="COG0745">
    <property type="taxonomic scope" value="Bacteria"/>
</dbReference>
<dbReference type="Proteomes" id="UP000008707">
    <property type="component" value="Chromosome"/>
</dbReference>
<dbReference type="GO" id="GO:0000160">
    <property type="term" value="P:phosphorelay signal transduction system"/>
    <property type="evidence" value="ECO:0007669"/>
    <property type="project" value="InterPro"/>
</dbReference>
<dbReference type="OrthoDB" id="8430416at2"/>
<dbReference type="Pfam" id="PF00486">
    <property type="entry name" value="Trans_reg_C"/>
    <property type="match status" value="1"/>
</dbReference>
<dbReference type="InterPro" id="IPR041664">
    <property type="entry name" value="AAA_16"/>
</dbReference>
<dbReference type="EMBL" id="FN869568">
    <property type="protein sequence ID" value="CBV43065.1"/>
    <property type="molecule type" value="Genomic_DNA"/>
</dbReference>